<dbReference type="Proteomes" id="UP000019484">
    <property type="component" value="Unassembled WGS sequence"/>
</dbReference>
<feature type="compositionally biased region" description="Basic residues" evidence="1">
    <location>
        <begin position="21"/>
        <end position="30"/>
    </location>
</feature>
<feature type="region of interest" description="Disordered" evidence="1">
    <location>
        <begin position="1"/>
        <end position="74"/>
    </location>
</feature>
<proteinExistence type="predicted"/>
<feature type="compositionally biased region" description="Polar residues" evidence="1">
    <location>
        <begin position="1"/>
        <end position="13"/>
    </location>
</feature>
<sequence>MALRSGQTTSLAPESSVMAVHKAKRPRPPSRHSSDRLSIEELSPDDMGYDGDVEVLHPDQYEEPESEFERDSGNGNALLKVKVKVWPDTDDELAGRLRRLSCEPHGPRSPGRDDSDRGRKRRSKEMDVDSDHHSPLGKRTVIEVSELVDAKTNQPPLKRRRKRIIINKASIGHRLMKRQVQVLGAWSDSSDKTDDLDGGILSSNPGTPEAVPTLAPEQGEGFDAMDMG</sequence>
<dbReference type="OrthoDB" id="4186058at2759"/>
<dbReference type="eggNOG" id="ENOG502T95H">
    <property type="taxonomic scope" value="Eukaryota"/>
</dbReference>
<organism evidence="2 3">
    <name type="scientific">Capronia coronata CBS 617.96</name>
    <dbReference type="NCBI Taxonomy" id="1182541"/>
    <lineage>
        <taxon>Eukaryota</taxon>
        <taxon>Fungi</taxon>
        <taxon>Dikarya</taxon>
        <taxon>Ascomycota</taxon>
        <taxon>Pezizomycotina</taxon>
        <taxon>Eurotiomycetes</taxon>
        <taxon>Chaetothyriomycetidae</taxon>
        <taxon>Chaetothyriales</taxon>
        <taxon>Herpotrichiellaceae</taxon>
        <taxon>Capronia</taxon>
    </lineage>
</organism>
<dbReference type="GeneID" id="19155778"/>
<evidence type="ECO:0000256" key="1">
    <source>
        <dbReference type="SAM" id="MobiDB-lite"/>
    </source>
</evidence>
<feature type="compositionally biased region" description="Basic and acidic residues" evidence="1">
    <location>
        <begin position="100"/>
        <end position="117"/>
    </location>
</feature>
<name>W9Z1B0_9EURO</name>
<feature type="region of interest" description="Disordered" evidence="1">
    <location>
        <begin position="99"/>
        <end position="138"/>
    </location>
</feature>
<reference evidence="2 3" key="1">
    <citation type="submission" date="2013-03" db="EMBL/GenBank/DDBJ databases">
        <title>The Genome Sequence of Capronia coronata CBS 617.96.</title>
        <authorList>
            <consortium name="The Broad Institute Genomics Platform"/>
            <person name="Cuomo C."/>
            <person name="de Hoog S."/>
            <person name="Gorbushina A."/>
            <person name="Walker B."/>
            <person name="Young S.K."/>
            <person name="Zeng Q."/>
            <person name="Gargeya S."/>
            <person name="Fitzgerald M."/>
            <person name="Haas B."/>
            <person name="Abouelleil A."/>
            <person name="Allen A.W."/>
            <person name="Alvarado L."/>
            <person name="Arachchi H.M."/>
            <person name="Berlin A.M."/>
            <person name="Chapman S.B."/>
            <person name="Gainer-Dewar J."/>
            <person name="Goldberg J."/>
            <person name="Griggs A."/>
            <person name="Gujja S."/>
            <person name="Hansen M."/>
            <person name="Howarth C."/>
            <person name="Imamovic A."/>
            <person name="Ireland A."/>
            <person name="Larimer J."/>
            <person name="McCowan C."/>
            <person name="Murphy C."/>
            <person name="Pearson M."/>
            <person name="Poon T.W."/>
            <person name="Priest M."/>
            <person name="Roberts A."/>
            <person name="Saif S."/>
            <person name="Shea T."/>
            <person name="Sisk P."/>
            <person name="Sykes S."/>
            <person name="Wortman J."/>
            <person name="Nusbaum C."/>
            <person name="Birren B."/>
        </authorList>
    </citation>
    <scope>NUCLEOTIDE SEQUENCE [LARGE SCALE GENOMIC DNA]</scope>
    <source>
        <strain evidence="2 3">CBS 617.96</strain>
    </source>
</reference>
<dbReference type="HOGENOM" id="CLU_1390921_0_0_1"/>
<evidence type="ECO:0000313" key="2">
    <source>
        <dbReference type="EMBL" id="EXJ95750.1"/>
    </source>
</evidence>
<feature type="compositionally biased region" description="Acidic residues" evidence="1">
    <location>
        <begin position="42"/>
        <end position="53"/>
    </location>
</feature>
<evidence type="ECO:0000313" key="3">
    <source>
        <dbReference type="Proteomes" id="UP000019484"/>
    </source>
</evidence>
<feature type="region of interest" description="Disordered" evidence="1">
    <location>
        <begin position="188"/>
        <end position="228"/>
    </location>
</feature>
<keyword evidence="3" id="KW-1185">Reference proteome</keyword>
<feature type="compositionally biased region" description="Basic and acidic residues" evidence="1">
    <location>
        <begin position="124"/>
        <end position="134"/>
    </location>
</feature>
<accession>W9Z1B0</accession>
<dbReference type="RefSeq" id="XP_007719979.1">
    <property type="nucleotide sequence ID" value="XM_007721789.1"/>
</dbReference>
<dbReference type="AlphaFoldDB" id="W9Z1B0"/>
<gene>
    <name evidence="2" type="ORF">A1O1_00874</name>
</gene>
<comment type="caution">
    <text evidence="2">The sequence shown here is derived from an EMBL/GenBank/DDBJ whole genome shotgun (WGS) entry which is preliminary data.</text>
</comment>
<protein>
    <submittedName>
        <fullName evidence="2">Uncharacterized protein</fullName>
    </submittedName>
</protein>
<dbReference type="EMBL" id="AMWN01000001">
    <property type="protein sequence ID" value="EXJ95750.1"/>
    <property type="molecule type" value="Genomic_DNA"/>
</dbReference>